<sequence>MSKNLSLLQSRKQSLLNGISDARSRANMWGDKISRLQEASNSLQADITALEADKGEIDTYEINAKRWKGKEETRFSGTYAEYKEQVQLFVKKTKQAKETIDDEIVRCEANRASCLTSAENLSMSLSTVEGRIRQEMEKE</sequence>
<gene>
    <name evidence="1" type="ORF">SAMN05421663_104290</name>
</gene>
<keyword evidence="2" id="KW-1185">Reference proteome</keyword>
<dbReference type="STRING" id="361279.SAMN05421663_104290"/>
<dbReference type="InterPro" id="IPR031681">
    <property type="entry name" value="YwqH-like"/>
</dbReference>
<organism evidence="1 2">
    <name type="scientific">Terribacillus halophilus</name>
    <dbReference type="NCBI Taxonomy" id="361279"/>
    <lineage>
        <taxon>Bacteria</taxon>
        <taxon>Bacillati</taxon>
        <taxon>Bacillota</taxon>
        <taxon>Bacilli</taxon>
        <taxon>Bacillales</taxon>
        <taxon>Bacillaceae</taxon>
        <taxon>Terribacillus</taxon>
    </lineage>
</organism>
<reference evidence="2" key="1">
    <citation type="submission" date="2016-10" db="EMBL/GenBank/DDBJ databases">
        <authorList>
            <person name="Varghese N."/>
            <person name="Submissions S."/>
        </authorList>
    </citation>
    <scope>NUCLEOTIDE SEQUENCE [LARGE SCALE GENOMIC DNA]</scope>
    <source>
        <strain evidence="2">DSM 21620</strain>
    </source>
</reference>
<dbReference type="EMBL" id="FMZB01000004">
    <property type="protein sequence ID" value="SDC84504.1"/>
    <property type="molecule type" value="Genomic_DNA"/>
</dbReference>
<dbReference type="Pfam" id="PF16888">
    <property type="entry name" value="YwqH-like"/>
    <property type="match status" value="1"/>
</dbReference>
<evidence type="ECO:0000313" key="2">
    <source>
        <dbReference type="Proteomes" id="UP000198666"/>
    </source>
</evidence>
<name>A0A1G6PXW2_9BACI</name>
<dbReference type="RefSeq" id="WP_093727068.1">
    <property type="nucleotide sequence ID" value="NZ_FMZB01000004.1"/>
</dbReference>
<proteinExistence type="predicted"/>
<dbReference type="OrthoDB" id="2236973at2"/>
<evidence type="ECO:0000313" key="1">
    <source>
        <dbReference type="EMBL" id="SDC84504.1"/>
    </source>
</evidence>
<dbReference type="Proteomes" id="UP000198666">
    <property type="component" value="Unassembled WGS sequence"/>
</dbReference>
<protein>
    <submittedName>
        <fullName evidence="1">Uncharacterized protein</fullName>
    </submittedName>
</protein>
<accession>A0A1G6PXW2</accession>
<dbReference type="AlphaFoldDB" id="A0A1G6PXW2"/>